<dbReference type="EMBL" id="CAADRP010001690">
    <property type="protein sequence ID" value="VFU48219.1"/>
    <property type="molecule type" value="Genomic_DNA"/>
</dbReference>
<dbReference type="Gene3D" id="3.80.10.10">
    <property type="entry name" value="Ribonuclease Inhibitor"/>
    <property type="match status" value="1"/>
</dbReference>
<proteinExistence type="predicted"/>
<evidence type="ECO:0000313" key="3">
    <source>
        <dbReference type="EMBL" id="VFU48219.1"/>
    </source>
</evidence>
<dbReference type="InterPro" id="IPR032675">
    <property type="entry name" value="LRR_dom_sf"/>
</dbReference>
<dbReference type="SUPFAM" id="SSF52047">
    <property type="entry name" value="RNI-like"/>
    <property type="match status" value="1"/>
</dbReference>
<evidence type="ECO:0000259" key="2">
    <source>
        <dbReference type="Pfam" id="PF23247"/>
    </source>
</evidence>
<keyword evidence="1" id="KW-0611">Plant defense</keyword>
<dbReference type="PANTHER" id="PTHR33463:SF187">
    <property type="entry name" value="AND NB-ARC DOMAIN DISEASE RESISTANCE PROTEIN, PUTATIVE-RELATED"/>
    <property type="match status" value="1"/>
</dbReference>
<accession>A0A6N2M3V6</accession>
<sequence>MEEIIGGTRSDEEGLWMKKAITRIESFCSAKLICNSLKKIGVRECNSIEILFPSSWRCLLNLEEIMVVKCKKMEKIIGGIRSDEKGAMLRELCLSNLPELKSICRAKETCDSLREISDQNFFNW</sequence>
<dbReference type="Pfam" id="PF23247">
    <property type="entry name" value="LRR_RPS2"/>
    <property type="match status" value="1"/>
</dbReference>
<dbReference type="InterPro" id="IPR057135">
    <property type="entry name" value="At4g27190-like_LRR"/>
</dbReference>
<dbReference type="PANTHER" id="PTHR33463">
    <property type="entry name" value="NB-ARC DOMAIN-CONTAINING PROTEIN-RELATED"/>
    <property type="match status" value="1"/>
</dbReference>
<name>A0A6N2M3V6_SALVM</name>
<feature type="domain" description="Disease resistance protein At4g27190-like leucine-rich repeats" evidence="2">
    <location>
        <begin position="30"/>
        <end position="107"/>
    </location>
</feature>
<protein>
    <recommendedName>
        <fullName evidence="2">Disease resistance protein At4g27190-like leucine-rich repeats domain-containing protein</fullName>
    </recommendedName>
</protein>
<gene>
    <name evidence="3" type="ORF">SVIM_LOCUS314122</name>
</gene>
<dbReference type="InterPro" id="IPR050905">
    <property type="entry name" value="Plant_NBS-LRR"/>
</dbReference>
<evidence type="ECO:0000256" key="1">
    <source>
        <dbReference type="ARBA" id="ARBA00022821"/>
    </source>
</evidence>
<reference evidence="3" key="1">
    <citation type="submission" date="2019-03" db="EMBL/GenBank/DDBJ databases">
        <authorList>
            <person name="Mank J."/>
            <person name="Almeida P."/>
        </authorList>
    </citation>
    <scope>NUCLEOTIDE SEQUENCE</scope>
    <source>
        <strain evidence="3">78183</strain>
    </source>
</reference>
<dbReference type="AlphaFoldDB" id="A0A6N2M3V6"/>
<organism evidence="3">
    <name type="scientific">Salix viminalis</name>
    <name type="common">Common osier</name>
    <name type="synonym">Basket willow</name>
    <dbReference type="NCBI Taxonomy" id="40686"/>
    <lineage>
        <taxon>Eukaryota</taxon>
        <taxon>Viridiplantae</taxon>
        <taxon>Streptophyta</taxon>
        <taxon>Embryophyta</taxon>
        <taxon>Tracheophyta</taxon>
        <taxon>Spermatophyta</taxon>
        <taxon>Magnoliopsida</taxon>
        <taxon>eudicotyledons</taxon>
        <taxon>Gunneridae</taxon>
        <taxon>Pentapetalae</taxon>
        <taxon>rosids</taxon>
        <taxon>fabids</taxon>
        <taxon>Malpighiales</taxon>
        <taxon>Salicaceae</taxon>
        <taxon>Saliceae</taxon>
        <taxon>Salix</taxon>
    </lineage>
</organism>